<proteinExistence type="predicted"/>
<dbReference type="InterPro" id="IPR011765">
    <property type="entry name" value="Pept_M16_N"/>
</dbReference>
<dbReference type="Pfam" id="PF05193">
    <property type="entry name" value="Peptidase_M16_C"/>
    <property type="match status" value="1"/>
</dbReference>
<organism evidence="3 4">
    <name type="scientific">Leptobrachium leishanense</name>
    <name type="common">Leishan spiny toad</name>
    <dbReference type="NCBI Taxonomy" id="445787"/>
    <lineage>
        <taxon>Eukaryota</taxon>
        <taxon>Metazoa</taxon>
        <taxon>Chordata</taxon>
        <taxon>Craniata</taxon>
        <taxon>Vertebrata</taxon>
        <taxon>Euteleostomi</taxon>
        <taxon>Amphibia</taxon>
        <taxon>Batrachia</taxon>
        <taxon>Anura</taxon>
        <taxon>Pelobatoidea</taxon>
        <taxon>Megophryidae</taxon>
        <taxon>Leptobrachium</taxon>
    </lineage>
</organism>
<dbReference type="InterPro" id="IPR011249">
    <property type="entry name" value="Metalloenz_LuxS/M16"/>
</dbReference>
<accession>A0A8C5QXG0</accession>
<evidence type="ECO:0000313" key="3">
    <source>
        <dbReference type="Ensembl" id="ENSLLEP00000044427.1"/>
    </source>
</evidence>
<reference evidence="3" key="2">
    <citation type="submission" date="2025-09" db="UniProtKB">
        <authorList>
            <consortium name="Ensembl"/>
        </authorList>
    </citation>
    <scope>IDENTIFICATION</scope>
</reference>
<feature type="domain" description="Peptidase M16 N-terminal" evidence="1">
    <location>
        <begin position="47"/>
        <end position="192"/>
    </location>
</feature>
<dbReference type="InterPro" id="IPR007863">
    <property type="entry name" value="Peptidase_M16_C"/>
</dbReference>
<evidence type="ECO:0008006" key="5">
    <source>
        <dbReference type="Google" id="ProtNLM"/>
    </source>
</evidence>
<keyword evidence="4" id="KW-1185">Reference proteome</keyword>
<dbReference type="GeneTree" id="ENSGT00940000154915"/>
<dbReference type="PANTHER" id="PTHR11851:SF226">
    <property type="entry name" value="CYTOCHROME B-C1 COMPLEX SUBUNIT 2, MITOCHONDRIAL"/>
    <property type="match status" value="1"/>
</dbReference>
<evidence type="ECO:0000259" key="2">
    <source>
        <dbReference type="Pfam" id="PF05193"/>
    </source>
</evidence>
<dbReference type="OrthoDB" id="6369905at2759"/>
<name>A0A8C5QXG0_9ANUR</name>
<reference evidence="3" key="1">
    <citation type="submission" date="2025-08" db="UniProtKB">
        <authorList>
            <consortium name="Ensembl"/>
        </authorList>
    </citation>
    <scope>IDENTIFICATION</scope>
</reference>
<dbReference type="GO" id="GO:0046872">
    <property type="term" value="F:metal ion binding"/>
    <property type="evidence" value="ECO:0007669"/>
    <property type="project" value="InterPro"/>
</dbReference>
<dbReference type="AlphaFoldDB" id="A0A8C5QXG0"/>
<evidence type="ECO:0000313" key="4">
    <source>
        <dbReference type="Proteomes" id="UP000694569"/>
    </source>
</evidence>
<evidence type="ECO:0000259" key="1">
    <source>
        <dbReference type="Pfam" id="PF00675"/>
    </source>
</evidence>
<dbReference type="PANTHER" id="PTHR11851">
    <property type="entry name" value="METALLOPROTEASE"/>
    <property type="match status" value="1"/>
</dbReference>
<sequence length="451" mass="48277">MKLVTSARYLARRLYSAKAASKSEAVSRVHLLPEEIEITKLPNGVVVATLENYSPTSKIGVFVKAGSRYENANNLGVNHVLRLAGNLTTKGASSFKITRGIESVGGGLSVTSTRDNIVYSVECLRDYIDTVMEYLINVTTAPEFRNWEVSDLQQKVKVDKAFAFQNPQVGVLENLHAASYQNALANSLFCPDYRIGKVTSEELQHFVQNHFTSARMALIGLGVNHSILKQVGEQFLNIRGGAGPASVKAQYRGGEIRVQNGDNLVHAALVAEGASSGSPDANAFSVLQHLLGAGPYIKRGSNTSSKLSQAVSKATNQPFDISAFNVNYSDSGLFGIYSISQSTTTDDVIKAAINQVKAIAQGTVTDADITRAKNQLKSHYLFSVDNSTGLLNEIGSQALATGSYTSPAEALQKIDSVTSADVVNAAKKFASGKKSFSVSGNLENTPFVLNL</sequence>
<dbReference type="SUPFAM" id="SSF63411">
    <property type="entry name" value="LuxS/MPP-like metallohydrolase"/>
    <property type="match status" value="2"/>
</dbReference>
<dbReference type="Proteomes" id="UP000694569">
    <property type="component" value="Unplaced"/>
</dbReference>
<dbReference type="Pfam" id="PF00675">
    <property type="entry name" value="Peptidase_M16"/>
    <property type="match status" value="1"/>
</dbReference>
<feature type="domain" description="Peptidase M16 C-terminal" evidence="2">
    <location>
        <begin position="197"/>
        <end position="376"/>
    </location>
</feature>
<dbReference type="Ensembl" id="ENSLLET00000046207.1">
    <property type="protein sequence ID" value="ENSLLEP00000044427.1"/>
    <property type="gene ID" value="ENSLLEG00000028208.1"/>
</dbReference>
<dbReference type="InterPro" id="IPR050361">
    <property type="entry name" value="MPP/UQCRC_Complex"/>
</dbReference>
<dbReference type="GO" id="GO:0005739">
    <property type="term" value="C:mitochondrion"/>
    <property type="evidence" value="ECO:0007669"/>
    <property type="project" value="TreeGrafter"/>
</dbReference>
<dbReference type="FunFam" id="3.30.830.10:FF:000039">
    <property type="entry name" value="Ubiquinol-cytochrome c reductase core subunit 2"/>
    <property type="match status" value="1"/>
</dbReference>
<dbReference type="Gene3D" id="3.30.830.10">
    <property type="entry name" value="Metalloenzyme, LuxS/M16 peptidase-like"/>
    <property type="match status" value="2"/>
</dbReference>
<protein>
    <recommendedName>
        <fullName evidence="5">Cytochrome b-c1 complex subunit 2, mitochondrial</fullName>
    </recommendedName>
</protein>
<dbReference type="FunFam" id="3.30.830.10:FF:000018">
    <property type="entry name" value="Cytochrome b-c1 complex subunit 2, mitochondrial"/>
    <property type="match status" value="1"/>
</dbReference>